<evidence type="ECO:0000313" key="3">
    <source>
        <dbReference type="EMBL" id="VFV24088.1"/>
    </source>
</evidence>
<dbReference type="AlphaFoldDB" id="A0A485MW84"/>
<proteinExistence type="predicted"/>
<feature type="compositionally biased region" description="Polar residues" evidence="1">
    <location>
        <begin position="8"/>
        <end position="20"/>
    </location>
</feature>
<keyword evidence="2" id="KW-0472">Membrane</keyword>
<reference evidence="3 4" key="1">
    <citation type="submission" date="2019-01" db="EMBL/GenBank/DDBJ databases">
        <authorList>
            <person name="Alioto T."/>
            <person name="Alioto T."/>
        </authorList>
    </citation>
    <scope>NUCLEOTIDE SEQUENCE [LARGE SCALE GENOMIC DNA]</scope>
</reference>
<keyword evidence="2" id="KW-0812">Transmembrane</keyword>
<sequence length="133" mass="14767">MQLPLDSTCASGQPNPVSNKSLLSESVASSQVDSMWTKQSLTRKTCKLQYQIWHSSHLKSKASLVKNQNRKRTAVSCAGRKEDLLGLNAGVIMCIVVYTVTQTCTIARTITKLMLRRKSEKKNSVVGEKIQKI</sequence>
<evidence type="ECO:0000256" key="1">
    <source>
        <dbReference type="SAM" id="MobiDB-lite"/>
    </source>
</evidence>
<keyword evidence="2" id="KW-1133">Transmembrane helix</keyword>
<name>A0A485MW84_LYNPA</name>
<feature type="region of interest" description="Disordered" evidence="1">
    <location>
        <begin position="1"/>
        <end position="20"/>
    </location>
</feature>
<accession>A0A485MW84</accession>
<keyword evidence="4" id="KW-1185">Reference proteome</keyword>
<protein>
    <submittedName>
        <fullName evidence="3">Zinc finger a20 domain-containing protein 3</fullName>
    </submittedName>
</protein>
<organism evidence="3 4">
    <name type="scientific">Lynx pardinus</name>
    <name type="common">Iberian lynx</name>
    <name type="synonym">Felis pardina</name>
    <dbReference type="NCBI Taxonomy" id="191816"/>
    <lineage>
        <taxon>Eukaryota</taxon>
        <taxon>Metazoa</taxon>
        <taxon>Chordata</taxon>
        <taxon>Craniata</taxon>
        <taxon>Vertebrata</taxon>
        <taxon>Euteleostomi</taxon>
        <taxon>Mammalia</taxon>
        <taxon>Eutheria</taxon>
        <taxon>Laurasiatheria</taxon>
        <taxon>Carnivora</taxon>
        <taxon>Feliformia</taxon>
        <taxon>Felidae</taxon>
        <taxon>Felinae</taxon>
        <taxon>Lynx</taxon>
    </lineage>
</organism>
<evidence type="ECO:0000256" key="2">
    <source>
        <dbReference type="SAM" id="Phobius"/>
    </source>
</evidence>
<dbReference type="EMBL" id="CAAGRJ010006028">
    <property type="protein sequence ID" value="VFV24088.1"/>
    <property type="molecule type" value="Genomic_DNA"/>
</dbReference>
<evidence type="ECO:0000313" key="4">
    <source>
        <dbReference type="Proteomes" id="UP000386466"/>
    </source>
</evidence>
<gene>
    <name evidence="3" type="ORF">LYPA_23C022849</name>
</gene>
<feature type="transmembrane region" description="Helical" evidence="2">
    <location>
        <begin position="89"/>
        <end position="111"/>
    </location>
</feature>
<dbReference type="Proteomes" id="UP000386466">
    <property type="component" value="Unassembled WGS sequence"/>
</dbReference>